<feature type="region of interest" description="Disordered" evidence="5">
    <location>
        <begin position="633"/>
        <end position="655"/>
    </location>
</feature>
<proteinExistence type="predicted"/>
<dbReference type="PROSITE" id="PS00109">
    <property type="entry name" value="PROTEIN_KINASE_TYR"/>
    <property type="match status" value="1"/>
</dbReference>
<evidence type="ECO:0000256" key="2">
    <source>
        <dbReference type="ARBA" id="ARBA00004613"/>
    </source>
</evidence>
<dbReference type="InterPro" id="IPR011009">
    <property type="entry name" value="Kinase-like_dom_sf"/>
</dbReference>
<sequence length="1110" mass="125152">MSITLLCLVKGNTTASAFPVDINKDQLVGHLKKAIKAEKQNDFAGIDADKLKLWKVTIPGDQDDQLRNLILQDSDELLAIRKISKYFPDSPLEEHIHVIVKLPLLSLEEALSCIPPPITYSSDCVTSKTTTKAVGDPPASVQLWGDFFEQVNSFHFDQQPIFERPRFNDRFAVVDEEDVRNAINVNICMILNDLTGPDYVYSRRPTDTPGIPDFNCHLVGSLILVMEAKRKHVLEDMGEQTFPEFYQTSKGKDVVQQIYNYMGGNELRYGILTTYDNHWFLRREHAKLWISKTLPLQSESPPVLKAYAYLTRRAKENPKSPKPQVLVPAHGDNNSRNLRSHSKSTSSSTIDQQSTSGTFANQQSSNIPVDQQKFSFTDFKFKGILGEGRSGKTLLCEFRGETIALKSVDLSKAPSYVLEEMQKEVEIYKELADIQGKYIPKLVCYGYYGGGMSFVIGLTIVGTTLSDQKVTKRQRSRAIKGLEAIHKHGILHNDIREENILINDNGDVYLIDFGMASREDTKKKRKLFEEEQLKYSNLLDRYNTIETAYHELEAENAEIPDLRRKISEFDAERVDLRRKLSVSDAEIAELKRSNNEFLRANKEYNERRDAENAKLKARIEELESEKIEVRDRLTKVEQKQSQNDNTPNNILSNFNSGAVHHEKPLEEKDMDSFLLEAHKKIVSSEIKQRNKEKKLCFSASGQAQESLPTHPEEKMSQDLNSVTQPCNSALSEASANSDGGEVPPKERIGSEQDSKCKKGKSVNKLKQELFASELSSQEPSIEQNHVTEISETLCPGKVTSDKSSIDEASQHLAQLCDKAFDAEDKANRANQEEILCWCLYAKDFIIQLNGIIESSGGKFGEKKARGLLYDSITKQLNLLRNQRSQETGLQLRDVSRDSLRKKTQRAEKVYKFIDQVGLDKIKYIKSYSATSISELTNEQIQEVIDYGISSEKLPLVTDHVTEISETLCPGKNLPKNTPPKTKNDQISTPIPSTHNSNSSGTGPARMISPAIPQASVSPVSIPRTNPTYDQSYFRNKILDQYPNLYKEGSSENFDYYGITDETSCGGRGVPPGPTICPLCKLGHDDEEIEGRYKAGSYFIKCEQREIEITA</sequence>
<feature type="compositionally biased region" description="Polar residues" evidence="5">
    <location>
        <begin position="1014"/>
        <end position="1025"/>
    </location>
</feature>
<dbReference type="Gene3D" id="1.10.510.10">
    <property type="entry name" value="Transferase(Phosphotransferase) domain 1"/>
    <property type="match status" value="1"/>
</dbReference>
<comment type="caution">
    <text evidence="7">The sequence shown here is derived from an EMBL/GenBank/DDBJ whole genome shotgun (WGS) entry which is preliminary data.</text>
</comment>
<dbReference type="EMBL" id="BEXD01000295">
    <property type="protein sequence ID" value="GBB86192.1"/>
    <property type="molecule type" value="Genomic_DNA"/>
</dbReference>
<evidence type="ECO:0000256" key="3">
    <source>
        <dbReference type="ARBA" id="ARBA00022525"/>
    </source>
</evidence>
<keyword evidence="3" id="KW-0964">Secreted</keyword>
<dbReference type="PANTHER" id="PTHR37171">
    <property type="entry name" value="SERINE/THREONINE-PROTEIN KINASE YRZF-RELATED"/>
    <property type="match status" value="1"/>
</dbReference>
<feature type="region of interest" description="Disordered" evidence="5">
    <location>
        <begin position="316"/>
        <end position="364"/>
    </location>
</feature>
<dbReference type="GO" id="GO:0043657">
    <property type="term" value="C:host cell"/>
    <property type="evidence" value="ECO:0007669"/>
    <property type="project" value="UniProtKB-SubCell"/>
</dbReference>
<keyword evidence="4" id="KW-0067">ATP-binding</keyword>
<keyword evidence="4" id="KW-0547">Nucleotide-binding</keyword>
<gene>
    <name evidence="7" type="ORF">RclHR1_12630010</name>
</gene>
<dbReference type="PANTHER" id="PTHR37171:SF1">
    <property type="entry name" value="SERINE_THREONINE-PROTEIN KINASE YRZF-RELATED"/>
    <property type="match status" value="1"/>
</dbReference>
<organism evidence="7 8">
    <name type="scientific">Rhizophagus clarus</name>
    <dbReference type="NCBI Taxonomy" id="94130"/>
    <lineage>
        <taxon>Eukaryota</taxon>
        <taxon>Fungi</taxon>
        <taxon>Fungi incertae sedis</taxon>
        <taxon>Mucoromycota</taxon>
        <taxon>Glomeromycotina</taxon>
        <taxon>Glomeromycetes</taxon>
        <taxon>Glomerales</taxon>
        <taxon>Glomeraceae</taxon>
        <taxon>Rhizophagus</taxon>
    </lineage>
</organism>
<dbReference type="InterPro" id="IPR000719">
    <property type="entry name" value="Prot_kinase_dom"/>
</dbReference>
<keyword evidence="8" id="KW-1185">Reference proteome</keyword>
<feature type="binding site" evidence="4">
    <location>
        <position position="406"/>
    </location>
    <ligand>
        <name>ATP</name>
        <dbReference type="ChEBI" id="CHEBI:30616"/>
    </ligand>
</feature>
<evidence type="ECO:0000259" key="6">
    <source>
        <dbReference type="PROSITE" id="PS50011"/>
    </source>
</evidence>
<dbReference type="InterPro" id="IPR017441">
    <property type="entry name" value="Protein_kinase_ATP_BS"/>
</dbReference>
<evidence type="ECO:0000313" key="7">
    <source>
        <dbReference type="EMBL" id="GBB86192.1"/>
    </source>
</evidence>
<dbReference type="GO" id="GO:0005524">
    <property type="term" value="F:ATP binding"/>
    <property type="evidence" value="ECO:0007669"/>
    <property type="project" value="UniProtKB-UniRule"/>
</dbReference>
<evidence type="ECO:0000256" key="1">
    <source>
        <dbReference type="ARBA" id="ARBA00004340"/>
    </source>
</evidence>
<dbReference type="SUPFAM" id="SSF56112">
    <property type="entry name" value="Protein kinase-like (PK-like)"/>
    <property type="match status" value="1"/>
</dbReference>
<dbReference type="GO" id="GO:0004672">
    <property type="term" value="F:protein kinase activity"/>
    <property type="evidence" value="ECO:0007669"/>
    <property type="project" value="InterPro"/>
</dbReference>
<dbReference type="SMART" id="SM00220">
    <property type="entry name" value="S_TKc"/>
    <property type="match status" value="1"/>
</dbReference>
<feature type="compositionally biased region" description="Basic and acidic residues" evidence="5">
    <location>
        <begin position="743"/>
        <end position="756"/>
    </location>
</feature>
<dbReference type="Proteomes" id="UP000247702">
    <property type="component" value="Unassembled WGS sequence"/>
</dbReference>
<dbReference type="Pfam" id="PF00069">
    <property type="entry name" value="Pkinase"/>
    <property type="match status" value="1"/>
</dbReference>
<feature type="compositionally biased region" description="Low complexity" evidence="5">
    <location>
        <begin position="969"/>
        <end position="980"/>
    </location>
</feature>
<evidence type="ECO:0000313" key="8">
    <source>
        <dbReference type="Proteomes" id="UP000247702"/>
    </source>
</evidence>
<protein>
    <recommendedName>
        <fullName evidence="6">Protein kinase domain-containing protein</fullName>
    </recommendedName>
</protein>
<feature type="region of interest" description="Disordered" evidence="5">
    <location>
        <begin position="697"/>
        <end position="760"/>
    </location>
</feature>
<feature type="domain" description="Protein kinase" evidence="6">
    <location>
        <begin position="379"/>
        <end position="674"/>
    </location>
</feature>
<accession>A0A2Z6QCG2</accession>
<dbReference type="PROSITE" id="PS50011">
    <property type="entry name" value="PROTEIN_KINASE_DOM"/>
    <property type="match status" value="1"/>
</dbReference>
<reference evidence="7 8" key="1">
    <citation type="submission" date="2017-11" db="EMBL/GenBank/DDBJ databases">
        <title>The genome of Rhizophagus clarus HR1 reveals common genetic basis of auxotrophy among arbuscular mycorrhizal fungi.</title>
        <authorList>
            <person name="Kobayashi Y."/>
        </authorList>
    </citation>
    <scope>NUCLEOTIDE SEQUENCE [LARGE SCALE GENOMIC DNA]</scope>
    <source>
        <strain evidence="7 8">HR1</strain>
    </source>
</reference>
<dbReference type="AlphaFoldDB" id="A0A2Z6QCG2"/>
<dbReference type="Pfam" id="PF20147">
    <property type="entry name" value="Crinkler"/>
    <property type="match status" value="1"/>
</dbReference>
<evidence type="ECO:0000256" key="5">
    <source>
        <dbReference type="SAM" id="MobiDB-lite"/>
    </source>
</evidence>
<evidence type="ECO:0000256" key="4">
    <source>
        <dbReference type="PROSITE-ProRule" id="PRU10141"/>
    </source>
</evidence>
<feature type="compositionally biased region" description="Polar residues" evidence="5">
    <location>
        <begin position="639"/>
        <end position="655"/>
    </location>
</feature>
<feature type="compositionally biased region" description="Polar residues" evidence="5">
    <location>
        <begin position="984"/>
        <end position="1001"/>
    </location>
</feature>
<feature type="compositionally biased region" description="Polar residues" evidence="5">
    <location>
        <begin position="717"/>
        <end position="737"/>
    </location>
</feature>
<dbReference type="STRING" id="94130.A0A2Z6QCG2"/>
<comment type="subcellular location">
    <subcellularLocation>
        <location evidence="1">Host cell</location>
    </subcellularLocation>
    <subcellularLocation>
        <location evidence="2">Secreted</location>
    </subcellularLocation>
</comment>
<feature type="compositionally biased region" description="Low complexity" evidence="5">
    <location>
        <begin position="343"/>
        <end position="358"/>
    </location>
</feature>
<dbReference type="InterPro" id="IPR045379">
    <property type="entry name" value="Crinkler_N"/>
</dbReference>
<feature type="region of interest" description="Disordered" evidence="5">
    <location>
        <begin position="967"/>
        <end position="1025"/>
    </location>
</feature>
<dbReference type="InterPro" id="IPR052396">
    <property type="entry name" value="Meiotic_Drive_Suppr_Kinase"/>
</dbReference>
<name>A0A2Z6QCG2_9GLOM</name>
<dbReference type="PROSITE" id="PS00107">
    <property type="entry name" value="PROTEIN_KINASE_ATP"/>
    <property type="match status" value="1"/>
</dbReference>
<dbReference type="GO" id="GO:0005576">
    <property type="term" value="C:extracellular region"/>
    <property type="evidence" value="ECO:0007669"/>
    <property type="project" value="UniProtKB-SubCell"/>
</dbReference>
<dbReference type="InterPro" id="IPR008266">
    <property type="entry name" value="Tyr_kinase_AS"/>
</dbReference>